<dbReference type="OrthoDB" id="41618at2157"/>
<dbReference type="GeneID" id="76207988"/>
<feature type="transmembrane region" description="Helical" evidence="11">
    <location>
        <begin position="57"/>
        <end position="77"/>
    </location>
</feature>
<feature type="transmembrane region" description="Helical" evidence="11">
    <location>
        <begin position="97"/>
        <end position="120"/>
    </location>
</feature>
<dbReference type="Pfam" id="PF01654">
    <property type="entry name" value="Cyt_bd_oxida_I"/>
    <property type="match status" value="1"/>
</dbReference>
<keyword evidence="5 11" id="KW-0812">Transmembrane</keyword>
<dbReference type="GO" id="GO:0019646">
    <property type="term" value="P:aerobic electron transport chain"/>
    <property type="evidence" value="ECO:0007669"/>
    <property type="project" value="InterPro"/>
</dbReference>
<evidence type="ECO:0000256" key="4">
    <source>
        <dbReference type="ARBA" id="ARBA00022617"/>
    </source>
</evidence>
<keyword evidence="3" id="KW-1003">Cell membrane</keyword>
<keyword evidence="6" id="KW-0479">Metal-binding</keyword>
<feature type="transmembrane region" description="Helical" evidence="11">
    <location>
        <begin position="428"/>
        <end position="453"/>
    </location>
</feature>
<reference evidence="12" key="4">
    <citation type="journal article" date="2023" name="Microbiol. Resour. Announc.">
        <title>Complete Genome Sequence of Vulcanisaeta souniana Strain IC-059, a Hyperthermophilic Archaeon Isolated from Hot Spring Water in Japan.</title>
        <authorList>
            <person name="Kato S."/>
            <person name="Itoh T."/>
            <person name="Wu L."/>
            <person name="Ma J."/>
            <person name="Ohkuma M."/>
        </authorList>
    </citation>
    <scope>NUCLEOTIDE SEQUENCE</scope>
    <source>
        <strain evidence="12">JCM 11219</strain>
    </source>
</reference>
<evidence type="ECO:0000256" key="10">
    <source>
        <dbReference type="ARBA" id="ARBA00023136"/>
    </source>
</evidence>
<evidence type="ECO:0000256" key="6">
    <source>
        <dbReference type="ARBA" id="ARBA00022723"/>
    </source>
</evidence>
<reference evidence="15" key="3">
    <citation type="submission" date="2022-09" db="EMBL/GenBank/DDBJ databases">
        <title>Complete genome sequence of Vulcanisaeta souniana.</title>
        <authorList>
            <person name="Kato S."/>
            <person name="Itoh T."/>
            <person name="Ohkuma M."/>
        </authorList>
    </citation>
    <scope>NUCLEOTIDE SEQUENCE [LARGE SCALE GENOMIC DNA]</scope>
    <source>
        <strain evidence="15">JCM 11219</strain>
    </source>
</reference>
<evidence type="ECO:0000256" key="8">
    <source>
        <dbReference type="ARBA" id="ARBA00022989"/>
    </source>
</evidence>
<dbReference type="EMBL" id="BMNM01000004">
    <property type="protein sequence ID" value="GGI76510.1"/>
    <property type="molecule type" value="Genomic_DNA"/>
</dbReference>
<protein>
    <submittedName>
        <fullName evidence="13">Cytochrome ubiquinol oxidase subunit I</fullName>
    </submittedName>
</protein>
<dbReference type="AlphaFoldDB" id="A0A830E2K2"/>
<feature type="transmembrane region" description="Helical" evidence="11">
    <location>
        <begin position="320"/>
        <end position="346"/>
    </location>
</feature>
<evidence type="ECO:0000313" key="12">
    <source>
        <dbReference type="EMBL" id="BDR93355.1"/>
    </source>
</evidence>
<accession>A0A830E2K2</accession>
<dbReference type="RefSeq" id="WP_188603103.1">
    <property type="nucleotide sequence ID" value="NZ_AP026830.1"/>
</dbReference>
<sequence>MMDQPTLGAPTDVRVVSAVGILAHLAIASSFLGTILLAIVAEFLYIRSRNQFWYDTARTFSVISTIFFGVGAAFGTLVEFGLVTLWSNFISLIGEAIVLPFYLELFAFLIEVIILPLYVFTWNKIRNQALHWVIGIVAALGGYYSAYNILAVMASLSMRPPGLEVVNLYQATGQSVVGLTDYVIKWASPIDAWNVFWWGANVFIFHGILAVVILTWSIIAAIYLYLYIRDRKPERLMMLKILVPTVAVLTAIQGFVIGHLQGELVLQDDPLKLAALEGMFWNGLKVDPLTSFLAYGSFNHAFWGYFSWPADVRPPSFVFVFYWVFMVIFGVLLGIWSGALSLWYLFPNFFGRFGWARALANFFEKSGIYLMPFFAAFASIGGAVSAESGRYPFILVQVSSNPSGGPPVITGVPVGPSGLLNPTLYFPVWLAVLVLIVEVAMPSLAVFMVYLYLRRSPRREEVKVVEY</sequence>
<feature type="transmembrane region" description="Helical" evidence="11">
    <location>
        <begin position="367"/>
        <end position="386"/>
    </location>
</feature>
<keyword evidence="10 11" id="KW-0472">Membrane</keyword>
<reference evidence="13" key="1">
    <citation type="journal article" date="2014" name="Int. J. Syst. Evol. Microbiol.">
        <title>Complete genome sequence of Corynebacterium casei LMG S-19264T (=DSM 44701T), isolated from a smear-ripened cheese.</title>
        <authorList>
            <consortium name="US DOE Joint Genome Institute (JGI-PGF)"/>
            <person name="Walter F."/>
            <person name="Albersmeier A."/>
            <person name="Kalinowski J."/>
            <person name="Ruckert C."/>
        </authorList>
    </citation>
    <scope>NUCLEOTIDE SEQUENCE</scope>
    <source>
        <strain evidence="13">JCM 11219</strain>
    </source>
</reference>
<feature type="transmembrane region" description="Helical" evidence="11">
    <location>
        <begin position="20"/>
        <end position="45"/>
    </location>
</feature>
<keyword evidence="4" id="KW-0349">Heme</keyword>
<dbReference type="EMBL" id="AP026830">
    <property type="protein sequence ID" value="BDR93355.1"/>
    <property type="molecule type" value="Genomic_DNA"/>
</dbReference>
<evidence type="ECO:0000256" key="9">
    <source>
        <dbReference type="ARBA" id="ARBA00023004"/>
    </source>
</evidence>
<feature type="transmembrane region" description="Helical" evidence="11">
    <location>
        <begin position="238"/>
        <end position="260"/>
    </location>
</feature>
<keyword evidence="7" id="KW-0249">Electron transport</keyword>
<keyword evidence="8 11" id="KW-1133">Transmembrane helix</keyword>
<evidence type="ECO:0000313" key="13">
    <source>
        <dbReference type="EMBL" id="GGI76510.1"/>
    </source>
</evidence>
<dbReference type="Proteomes" id="UP000657075">
    <property type="component" value="Unassembled WGS sequence"/>
</dbReference>
<evidence type="ECO:0000256" key="11">
    <source>
        <dbReference type="SAM" id="Phobius"/>
    </source>
</evidence>
<gene>
    <name evidence="13" type="ORF">GCM10007112_11620</name>
    <name evidence="12" type="ORF">Vsou_24480</name>
</gene>
<evidence type="ECO:0000313" key="15">
    <source>
        <dbReference type="Proteomes" id="UP001060771"/>
    </source>
</evidence>
<dbReference type="InterPro" id="IPR002585">
    <property type="entry name" value="Cyt-d_ubiquinol_oxidase_su_1"/>
</dbReference>
<comment type="subcellular location">
    <subcellularLocation>
        <location evidence="1">Cell membrane</location>
        <topology evidence="1">Multi-pass membrane protein</topology>
    </subcellularLocation>
</comment>
<keyword evidence="15" id="KW-1185">Reference proteome</keyword>
<evidence type="ECO:0000256" key="1">
    <source>
        <dbReference type="ARBA" id="ARBA00004651"/>
    </source>
</evidence>
<dbReference type="GO" id="GO:0009055">
    <property type="term" value="F:electron transfer activity"/>
    <property type="evidence" value="ECO:0007669"/>
    <property type="project" value="InterPro"/>
</dbReference>
<evidence type="ECO:0000256" key="3">
    <source>
        <dbReference type="ARBA" id="ARBA00022475"/>
    </source>
</evidence>
<dbReference type="Proteomes" id="UP001060771">
    <property type="component" value="Chromosome"/>
</dbReference>
<dbReference type="PANTHER" id="PTHR30365:SF14">
    <property type="entry name" value="CYTOCHROME BD MENAQUINOL OXIDASE SUBUNIT I-RELATED"/>
    <property type="match status" value="1"/>
</dbReference>
<dbReference type="GO" id="GO:0005886">
    <property type="term" value="C:plasma membrane"/>
    <property type="evidence" value="ECO:0007669"/>
    <property type="project" value="UniProtKB-SubCell"/>
</dbReference>
<evidence type="ECO:0000256" key="5">
    <source>
        <dbReference type="ARBA" id="ARBA00022692"/>
    </source>
</evidence>
<feature type="transmembrane region" description="Helical" evidence="11">
    <location>
        <begin position="132"/>
        <end position="156"/>
    </location>
</feature>
<evidence type="ECO:0000256" key="7">
    <source>
        <dbReference type="ARBA" id="ARBA00022982"/>
    </source>
</evidence>
<name>A0A830E2K2_9CREN</name>
<evidence type="ECO:0000313" key="14">
    <source>
        <dbReference type="Proteomes" id="UP000657075"/>
    </source>
</evidence>
<organism evidence="13 14">
    <name type="scientific">Vulcanisaeta souniana JCM 11219</name>
    <dbReference type="NCBI Taxonomy" id="1293586"/>
    <lineage>
        <taxon>Archaea</taxon>
        <taxon>Thermoproteota</taxon>
        <taxon>Thermoprotei</taxon>
        <taxon>Thermoproteales</taxon>
        <taxon>Thermoproteaceae</taxon>
        <taxon>Vulcanisaeta</taxon>
    </lineage>
</organism>
<dbReference type="GO" id="GO:0020037">
    <property type="term" value="F:heme binding"/>
    <property type="evidence" value="ECO:0007669"/>
    <property type="project" value="TreeGrafter"/>
</dbReference>
<evidence type="ECO:0000256" key="2">
    <source>
        <dbReference type="ARBA" id="ARBA00022448"/>
    </source>
</evidence>
<keyword evidence="2" id="KW-0813">Transport</keyword>
<keyword evidence="9" id="KW-0408">Iron</keyword>
<feature type="transmembrane region" description="Helical" evidence="11">
    <location>
        <begin position="203"/>
        <end position="226"/>
    </location>
</feature>
<dbReference type="PANTHER" id="PTHR30365">
    <property type="entry name" value="CYTOCHROME D UBIQUINOL OXIDASE"/>
    <property type="match status" value="1"/>
</dbReference>
<proteinExistence type="predicted"/>
<dbReference type="GO" id="GO:0016682">
    <property type="term" value="F:oxidoreductase activity, acting on diphenols and related substances as donors, oxygen as acceptor"/>
    <property type="evidence" value="ECO:0007669"/>
    <property type="project" value="TreeGrafter"/>
</dbReference>
<dbReference type="GO" id="GO:0070069">
    <property type="term" value="C:cytochrome complex"/>
    <property type="evidence" value="ECO:0007669"/>
    <property type="project" value="InterPro"/>
</dbReference>
<reference evidence="13" key="2">
    <citation type="submission" date="2020-09" db="EMBL/GenBank/DDBJ databases">
        <authorList>
            <person name="Sun Q."/>
            <person name="Ohkuma M."/>
        </authorList>
    </citation>
    <scope>NUCLEOTIDE SEQUENCE</scope>
    <source>
        <strain evidence="13">JCM 11219</strain>
    </source>
</reference>
<dbReference type="GO" id="GO:0046872">
    <property type="term" value="F:metal ion binding"/>
    <property type="evidence" value="ECO:0007669"/>
    <property type="project" value="UniProtKB-KW"/>
</dbReference>